<gene>
    <name evidence="1" type="ORF">ASB62_01725</name>
</gene>
<dbReference type="AlphaFoldDB" id="A0A101JT22"/>
<accession>A0A101JT22</accession>
<organism evidence="1 2">
    <name type="scientific">Chlorobium limicola</name>
    <dbReference type="NCBI Taxonomy" id="1092"/>
    <lineage>
        <taxon>Bacteria</taxon>
        <taxon>Pseudomonadati</taxon>
        <taxon>Chlorobiota</taxon>
        <taxon>Chlorobiia</taxon>
        <taxon>Chlorobiales</taxon>
        <taxon>Chlorobiaceae</taxon>
        <taxon>Chlorobium/Pelodictyon group</taxon>
        <taxon>Chlorobium</taxon>
    </lineage>
</organism>
<evidence type="ECO:0000313" key="2">
    <source>
        <dbReference type="Proteomes" id="UP000053937"/>
    </source>
</evidence>
<evidence type="ECO:0000313" key="1">
    <source>
        <dbReference type="EMBL" id="KUL32449.1"/>
    </source>
</evidence>
<comment type="caution">
    <text evidence="1">The sequence shown here is derived from an EMBL/GenBank/DDBJ whole genome shotgun (WGS) entry which is preliminary data.</text>
</comment>
<keyword evidence="2" id="KW-1185">Reference proteome</keyword>
<reference evidence="1 2" key="1">
    <citation type="submission" date="2015-10" db="EMBL/GenBank/DDBJ databases">
        <title>Draft Genome Sequence of Chlorobium limicola strain Frasassi Growing under Artificial Lighting in the Frasassi Cave System.</title>
        <authorList>
            <person name="Mansor M."/>
            <person name="Macalady J."/>
        </authorList>
    </citation>
    <scope>NUCLEOTIDE SEQUENCE [LARGE SCALE GENOMIC DNA]</scope>
    <source>
        <strain evidence="1 2">Frasassi</strain>
    </source>
</reference>
<dbReference type="Proteomes" id="UP000053937">
    <property type="component" value="Unassembled WGS sequence"/>
</dbReference>
<protein>
    <submittedName>
        <fullName evidence="1">Uncharacterized protein</fullName>
    </submittedName>
</protein>
<name>A0A101JT22_CHLLI</name>
<dbReference type="EMBL" id="LMBR01000024">
    <property type="protein sequence ID" value="KUL32449.1"/>
    <property type="molecule type" value="Genomic_DNA"/>
</dbReference>
<sequence length="83" mass="9278">MVKRTTEITESGSVRKWIFSERDFSGKQFWTRKIFPAGSGKEFFGSCGTVSIGNGDAVANIKAKCKQSAAFMQKISYRTRISE</sequence>
<proteinExistence type="predicted"/>